<feature type="compositionally biased region" description="Low complexity" evidence="1">
    <location>
        <begin position="208"/>
        <end position="217"/>
    </location>
</feature>
<organism evidence="2 3">
    <name type="scientific">Rhodotorula mucilaginosa</name>
    <name type="common">Yeast</name>
    <name type="synonym">Rhodotorula rubra</name>
    <dbReference type="NCBI Taxonomy" id="5537"/>
    <lineage>
        <taxon>Eukaryota</taxon>
        <taxon>Fungi</taxon>
        <taxon>Dikarya</taxon>
        <taxon>Basidiomycota</taxon>
        <taxon>Pucciniomycotina</taxon>
        <taxon>Microbotryomycetes</taxon>
        <taxon>Sporidiobolales</taxon>
        <taxon>Sporidiobolaceae</taxon>
        <taxon>Rhodotorula</taxon>
    </lineage>
</organism>
<dbReference type="Proteomes" id="UP000777482">
    <property type="component" value="Unassembled WGS sequence"/>
</dbReference>
<accession>A0A9P6VZE8</accession>
<feature type="region of interest" description="Disordered" evidence="1">
    <location>
        <begin position="1"/>
        <end position="154"/>
    </location>
</feature>
<evidence type="ECO:0000313" key="2">
    <source>
        <dbReference type="EMBL" id="KAG0659508.1"/>
    </source>
</evidence>
<feature type="compositionally biased region" description="Low complexity" evidence="1">
    <location>
        <begin position="228"/>
        <end position="243"/>
    </location>
</feature>
<sequence length="250" mass="25524">MAPPTKRARGGAGAAPTDKKYRRGSSSSWAGRGSGKRGGAASGRGGVKGQAIGGRGIQGGGAPRSAGTGRAPTKAARLERAGGAAAAATGRVDEEEEEWAGIQSSPEPEQEGQDSDEDDGEEDDEEPAARAPPPPPVKKQRKPTGGTGKKQKVFVEGKNDLLALAASVSGDVVKKAQEKVEKAKNKPVKAVEPKDRREPSDARKNQIAAARAVVAARTKAKKDGNRVAAAEPAAPSVADPSASKKGVRFA</sequence>
<name>A0A9P6VZE8_RHOMI</name>
<dbReference type="OrthoDB" id="10653662at2759"/>
<feature type="compositionally biased region" description="Basic and acidic residues" evidence="1">
    <location>
        <begin position="172"/>
        <end position="204"/>
    </location>
</feature>
<comment type="caution">
    <text evidence="2">The sequence shown here is derived from an EMBL/GenBank/DDBJ whole genome shotgun (WGS) entry which is preliminary data.</text>
</comment>
<keyword evidence="3" id="KW-1185">Reference proteome</keyword>
<evidence type="ECO:0000313" key="3">
    <source>
        <dbReference type="Proteomes" id="UP000777482"/>
    </source>
</evidence>
<feature type="compositionally biased region" description="Low complexity" evidence="1">
    <location>
        <begin position="81"/>
        <end position="90"/>
    </location>
</feature>
<reference evidence="2 3" key="1">
    <citation type="submission" date="2020-11" db="EMBL/GenBank/DDBJ databases">
        <title>Kefir isolates.</title>
        <authorList>
            <person name="Marcisauskas S."/>
            <person name="Kim Y."/>
            <person name="Blasche S."/>
        </authorList>
    </citation>
    <scope>NUCLEOTIDE SEQUENCE [LARGE SCALE GENOMIC DNA]</scope>
    <source>
        <strain evidence="2 3">KR</strain>
    </source>
</reference>
<feature type="compositionally biased region" description="Acidic residues" evidence="1">
    <location>
        <begin position="108"/>
        <end position="126"/>
    </location>
</feature>
<feature type="region of interest" description="Disordered" evidence="1">
    <location>
        <begin position="168"/>
        <end position="250"/>
    </location>
</feature>
<evidence type="ECO:0000256" key="1">
    <source>
        <dbReference type="SAM" id="MobiDB-lite"/>
    </source>
</evidence>
<gene>
    <name evidence="2" type="ORF">C6P46_005145</name>
</gene>
<feature type="compositionally biased region" description="Gly residues" evidence="1">
    <location>
        <begin position="32"/>
        <end position="62"/>
    </location>
</feature>
<dbReference type="EMBL" id="PUHQ01000053">
    <property type="protein sequence ID" value="KAG0659508.1"/>
    <property type="molecule type" value="Genomic_DNA"/>
</dbReference>
<proteinExistence type="predicted"/>
<dbReference type="AlphaFoldDB" id="A0A9P6VZE8"/>
<protein>
    <submittedName>
        <fullName evidence="2">Uncharacterized protein</fullName>
    </submittedName>
</protein>